<name>A0AAN9SQZ4_PSOTE</name>
<evidence type="ECO:0000256" key="5">
    <source>
        <dbReference type="PROSITE-ProRule" id="PRU01191"/>
    </source>
</evidence>
<feature type="region of interest" description="Disordered" evidence="6">
    <location>
        <begin position="121"/>
        <end position="167"/>
    </location>
</feature>
<dbReference type="AlphaFoldDB" id="A0AAN9SQZ4"/>
<dbReference type="EMBL" id="JAYMYS010000003">
    <property type="protein sequence ID" value="KAK7402196.1"/>
    <property type="molecule type" value="Genomic_DNA"/>
</dbReference>
<proteinExistence type="inferred from homology"/>
<evidence type="ECO:0000256" key="6">
    <source>
        <dbReference type="SAM" id="MobiDB-lite"/>
    </source>
</evidence>
<evidence type="ECO:0000256" key="4">
    <source>
        <dbReference type="ARBA" id="ARBA00023242"/>
    </source>
</evidence>
<evidence type="ECO:0008006" key="9">
    <source>
        <dbReference type="Google" id="ProtNLM"/>
    </source>
</evidence>
<evidence type="ECO:0000256" key="2">
    <source>
        <dbReference type="ARBA" id="ARBA00023015"/>
    </source>
</evidence>
<feature type="region of interest" description="Disordered" evidence="6">
    <location>
        <begin position="306"/>
        <end position="332"/>
    </location>
</feature>
<keyword evidence="3" id="KW-0804">Transcription</keyword>
<dbReference type="PANTHER" id="PTHR31636">
    <property type="entry name" value="OSJNBA0084A10.13 PROTEIN-RELATED"/>
    <property type="match status" value="1"/>
</dbReference>
<sequence>MDPSFAYSGYEYDESNQWDLNGHYTNFVTDHLFNQSHVEPFVPSSDMDMDTATATATATVTVRDPSLEEDTDFSETFKFISQILLEENFEQKPCMCYDPLSLQHTEKSFYEALELEAPLSLSPDQHPLESPDGNSTTDSANFHELKPCSPKTPVSGGGGDALDSSSHTPPLVVLTKINDGTLDLDSSVTKLLAENIFSDADSMLQFKRGLEEASKFLPQRPQLYTGFESTTVSAGVAVQMDNTFGVKSRKNHARQHEEEGRSNKQSAVCVEVEEETEISEIYDKVLLSVENVPLCAGKNGLVAVGDDSTKLSEQPNSSDGGKVRSKRQGSKKETVDLRTLSILCAQAVSASDNRTANELLKQIRQHSSTIGDASQRLAHYVANALEARLVGAGTATQIFYMSYKNFTTTDFLNAYQVFISACPFKKFAHFFANKMIMKTAEKAETLHIIDFGILYGFQWPILIKFLARRHGGPPKLRITGIEYPQPGFRPSERIEETGRRLAKYCKRFKVPFDYKAIPSRNWETIQIEDLKIERNEVLAVNCLVRFKNLLDESIEVNSPRNAVLNLIRKMNPDIFVHSVVNGSYNAPFFVTRFREALFHYSSIYDMFDTLISRENEWRLLLEREFLGREIMNVVACEALERVERPESYKQWQARNTRAGFRQLPLDKEIMAKFRSKLREWYHRDFVFDEDGHWMLQGWKGRILYASTCWVPA</sequence>
<dbReference type="GO" id="GO:0005634">
    <property type="term" value="C:nucleus"/>
    <property type="evidence" value="ECO:0007669"/>
    <property type="project" value="UniProtKB-SubCell"/>
</dbReference>
<dbReference type="Pfam" id="PF03514">
    <property type="entry name" value="GRAS"/>
    <property type="match status" value="1"/>
</dbReference>
<dbReference type="InterPro" id="IPR005202">
    <property type="entry name" value="TF_GRAS"/>
</dbReference>
<feature type="region of interest" description="SAW" evidence="5">
    <location>
        <begin position="635"/>
        <end position="710"/>
    </location>
</feature>
<keyword evidence="4" id="KW-0539">Nucleus</keyword>
<reference evidence="7 8" key="1">
    <citation type="submission" date="2024-01" db="EMBL/GenBank/DDBJ databases">
        <title>The genomes of 5 underutilized Papilionoideae crops provide insights into root nodulation and disease resistanc.</title>
        <authorList>
            <person name="Jiang F."/>
        </authorList>
    </citation>
    <scope>NUCLEOTIDE SEQUENCE [LARGE SCALE GENOMIC DNA]</scope>
    <source>
        <strain evidence="7">DUOXIRENSHENG_FW03</strain>
        <tissue evidence="7">Leaves</tissue>
    </source>
</reference>
<organism evidence="7 8">
    <name type="scientific">Psophocarpus tetragonolobus</name>
    <name type="common">Winged bean</name>
    <name type="synonym">Dolichos tetragonolobus</name>
    <dbReference type="NCBI Taxonomy" id="3891"/>
    <lineage>
        <taxon>Eukaryota</taxon>
        <taxon>Viridiplantae</taxon>
        <taxon>Streptophyta</taxon>
        <taxon>Embryophyta</taxon>
        <taxon>Tracheophyta</taxon>
        <taxon>Spermatophyta</taxon>
        <taxon>Magnoliopsida</taxon>
        <taxon>eudicotyledons</taxon>
        <taxon>Gunneridae</taxon>
        <taxon>Pentapetalae</taxon>
        <taxon>rosids</taxon>
        <taxon>fabids</taxon>
        <taxon>Fabales</taxon>
        <taxon>Fabaceae</taxon>
        <taxon>Papilionoideae</taxon>
        <taxon>50 kb inversion clade</taxon>
        <taxon>NPAAA clade</taxon>
        <taxon>indigoferoid/millettioid clade</taxon>
        <taxon>Phaseoleae</taxon>
        <taxon>Psophocarpus</taxon>
    </lineage>
</organism>
<keyword evidence="2" id="KW-0805">Transcription regulation</keyword>
<feature type="region of interest" description="VHIID" evidence="5">
    <location>
        <begin position="415"/>
        <end position="480"/>
    </location>
</feature>
<dbReference type="PROSITE" id="PS50985">
    <property type="entry name" value="GRAS"/>
    <property type="match status" value="1"/>
</dbReference>
<dbReference type="Proteomes" id="UP001386955">
    <property type="component" value="Unassembled WGS sequence"/>
</dbReference>
<evidence type="ECO:0000313" key="8">
    <source>
        <dbReference type="Proteomes" id="UP001386955"/>
    </source>
</evidence>
<comment type="similarity">
    <text evidence="5">Belongs to the GRAS family.</text>
</comment>
<gene>
    <name evidence="7" type="ORF">VNO78_14258</name>
</gene>
<keyword evidence="8" id="KW-1185">Reference proteome</keyword>
<comment type="caution">
    <text evidence="5">Lacks conserved residue(s) required for the propagation of feature annotation.</text>
</comment>
<feature type="region of interest" description="Leucine repeat II (LRII)" evidence="5">
    <location>
        <begin position="496"/>
        <end position="528"/>
    </location>
</feature>
<comment type="caution">
    <text evidence="7">The sequence shown here is derived from an EMBL/GenBank/DDBJ whole genome shotgun (WGS) entry which is preliminary data.</text>
</comment>
<evidence type="ECO:0000313" key="7">
    <source>
        <dbReference type="EMBL" id="KAK7402196.1"/>
    </source>
</evidence>
<accession>A0AAN9SQZ4</accession>
<evidence type="ECO:0000256" key="1">
    <source>
        <dbReference type="ARBA" id="ARBA00004123"/>
    </source>
</evidence>
<feature type="short sequence motif" description="VHIID" evidence="5">
    <location>
        <begin position="446"/>
        <end position="450"/>
    </location>
</feature>
<protein>
    <recommendedName>
        <fullName evidence="9">Scarecrow-like protein 14</fullName>
    </recommendedName>
</protein>
<comment type="subcellular location">
    <subcellularLocation>
        <location evidence="1">Nucleus</location>
    </subcellularLocation>
</comment>
<evidence type="ECO:0000256" key="3">
    <source>
        <dbReference type="ARBA" id="ARBA00023163"/>
    </source>
</evidence>